<dbReference type="Gene3D" id="1.10.10.10">
    <property type="entry name" value="Winged helix-like DNA-binding domain superfamily/Winged helix DNA-binding domain"/>
    <property type="match status" value="4"/>
</dbReference>
<evidence type="ECO:0000256" key="3">
    <source>
        <dbReference type="ARBA" id="ARBA00018111"/>
    </source>
</evidence>
<dbReference type="Pfam" id="PF21981">
    <property type="entry name" value="RecX_HTH3"/>
    <property type="match status" value="2"/>
</dbReference>
<feature type="domain" description="RecX third three-helical" evidence="7">
    <location>
        <begin position="158"/>
        <end position="202"/>
    </location>
</feature>
<name>D6XYG9_BACIE</name>
<protein>
    <recommendedName>
        <fullName evidence="3 5">Regulatory protein RecX</fullName>
    </recommendedName>
</protein>
<evidence type="ECO:0000259" key="8">
    <source>
        <dbReference type="Pfam" id="PF21982"/>
    </source>
</evidence>
<evidence type="ECO:0000313" key="9">
    <source>
        <dbReference type="EMBL" id="ADI00238.1"/>
    </source>
</evidence>
<dbReference type="GO" id="GO:0006282">
    <property type="term" value="P:regulation of DNA repair"/>
    <property type="evidence" value="ECO:0007669"/>
    <property type="project" value="UniProtKB-UniRule"/>
</dbReference>
<keyword evidence="10" id="KW-1185">Reference proteome</keyword>
<dbReference type="GO" id="GO:0005737">
    <property type="term" value="C:cytoplasm"/>
    <property type="evidence" value="ECO:0007669"/>
    <property type="project" value="UniProtKB-SubCell"/>
</dbReference>
<evidence type="ECO:0000256" key="5">
    <source>
        <dbReference type="HAMAP-Rule" id="MF_01114"/>
    </source>
</evidence>
<feature type="domain" description="RecX third three-helical" evidence="7">
    <location>
        <begin position="222"/>
        <end position="269"/>
    </location>
</feature>
<evidence type="ECO:0000259" key="7">
    <source>
        <dbReference type="Pfam" id="PF21981"/>
    </source>
</evidence>
<reference evidence="9" key="1">
    <citation type="submission" date="2009-10" db="EMBL/GenBank/DDBJ databases">
        <title>Complete sequence of Bacillus selenitireducens MLS10.</title>
        <authorList>
            <consortium name="US DOE Joint Genome Institute"/>
            <person name="Lucas S."/>
            <person name="Copeland A."/>
            <person name="Lapidus A."/>
            <person name="Glavina del Rio T."/>
            <person name="Dalin E."/>
            <person name="Tice H."/>
            <person name="Bruce D."/>
            <person name="Goodwin L."/>
            <person name="Pitluck S."/>
            <person name="Sims D."/>
            <person name="Brettin T."/>
            <person name="Detter J.C."/>
            <person name="Han C."/>
            <person name="Larimer F."/>
            <person name="Land M."/>
            <person name="Hauser L."/>
            <person name="Kyrpides N."/>
            <person name="Ovchinnikova G."/>
            <person name="Stolz J."/>
        </authorList>
    </citation>
    <scope>NUCLEOTIDE SEQUENCE [LARGE SCALE GENOMIC DNA]</scope>
    <source>
        <strain evidence="9">MLS10</strain>
    </source>
</reference>
<dbReference type="eggNOG" id="COG2137">
    <property type="taxonomic scope" value="Bacteria"/>
</dbReference>
<evidence type="ECO:0000256" key="4">
    <source>
        <dbReference type="ARBA" id="ARBA00022490"/>
    </source>
</evidence>
<dbReference type="RefSeq" id="WP_013173652.1">
    <property type="nucleotide sequence ID" value="NC_014219.1"/>
</dbReference>
<keyword evidence="4 5" id="KW-0963">Cytoplasm</keyword>
<organism evidence="9 10">
    <name type="scientific">Bacillus selenitireducens (strain ATCC 700615 / DSM 15326 / MLS10)</name>
    <dbReference type="NCBI Taxonomy" id="439292"/>
    <lineage>
        <taxon>Bacteria</taxon>
        <taxon>Bacillati</taxon>
        <taxon>Bacillota</taxon>
        <taxon>Bacilli</taxon>
        <taxon>Bacillales</taxon>
        <taxon>Bacillaceae</taxon>
        <taxon>Salisediminibacterium</taxon>
    </lineage>
</organism>
<proteinExistence type="inferred from homology"/>
<dbReference type="InterPro" id="IPR053925">
    <property type="entry name" value="RecX_HTH_3rd"/>
</dbReference>
<sequence>MIKLSKIKEAKRTKGRYHLYEEKDGSETYIGTVSEETLIRHNLIRARELSEEEFESIKSMETVDRAVQLAVNFISFRMRSEREIISYLKKKETEEDVIPEVLDRLDQLNLIDDRAFAQAFVRTRRDTSTKGPMHIRQELYQKGVEGALIDEAMEEFGEDEVLEAAVRLAAKKAGEYRRESKINRKNKLMQLLMRKGYQTGIASVAVERVLSDQEEEEDGETDEEWENAVFHGEKLLARITEHDPAKRRDRLKKGLYRKGFPMPVIQRFIDEYVSES</sequence>
<evidence type="ECO:0000256" key="1">
    <source>
        <dbReference type="ARBA" id="ARBA00004496"/>
    </source>
</evidence>
<dbReference type="InterPro" id="IPR053926">
    <property type="entry name" value="RecX_HTH_1st"/>
</dbReference>
<gene>
    <name evidence="5" type="primary">recX</name>
    <name evidence="9" type="ordered locus">Bsel_2741</name>
</gene>
<feature type="domain" description="RecX second three-helical" evidence="6">
    <location>
        <begin position="112"/>
        <end position="153"/>
    </location>
</feature>
<dbReference type="PANTHER" id="PTHR33602">
    <property type="entry name" value="REGULATORY PROTEIN RECX FAMILY PROTEIN"/>
    <property type="match status" value="1"/>
</dbReference>
<accession>D6XYG9</accession>
<dbReference type="Pfam" id="PF21982">
    <property type="entry name" value="RecX_HTH1"/>
    <property type="match status" value="1"/>
</dbReference>
<comment type="subcellular location">
    <subcellularLocation>
        <location evidence="1 5">Cytoplasm</location>
    </subcellularLocation>
</comment>
<comment type="similarity">
    <text evidence="2 5">Belongs to the RecX family.</text>
</comment>
<dbReference type="HAMAP" id="MF_01114">
    <property type="entry name" value="RecX"/>
    <property type="match status" value="1"/>
</dbReference>
<evidence type="ECO:0000259" key="6">
    <source>
        <dbReference type="Pfam" id="PF02631"/>
    </source>
</evidence>
<dbReference type="Pfam" id="PF02631">
    <property type="entry name" value="RecX_HTH2"/>
    <property type="match status" value="1"/>
</dbReference>
<dbReference type="PANTHER" id="PTHR33602:SF1">
    <property type="entry name" value="REGULATORY PROTEIN RECX FAMILY PROTEIN"/>
    <property type="match status" value="1"/>
</dbReference>
<dbReference type="EMBL" id="CP001791">
    <property type="protein sequence ID" value="ADI00238.1"/>
    <property type="molecule type" value="Genomic_DNA"/>
</dbReference>
<dbReference type="HOGENOM" id="CLU_066607_4_0_9"/>
<dbReference type="Proteomes" id="UP000000271">
    <property type="component" value="Chromosome"/>
</dbReference>
<dbReference type="InterPro" id="IPR003783">
    <property type="entry name" value="Regulatory_RecX"/>
</dbReference>
<dbReference type="STRING" id="439292.Bsel_2741"/>
<evidence type="ECO:0000313" key="10">
    <source>
        <dbReference type="Proteomes" id="UP000000271"/>
    </source>
</evidence>
<dbReference type="InterPro" id="IPR036388">
    <property type="entry name" value="WH-like_DNA-bd_sf"/>
</dbReference>
<dbReference type="KEGG" id="bse:Bsel_2741"/>
<evidence type="ECO:0000256" key="2">
    <source>
        <dbReference type="ARBA" id="ARBA00009695"/>
    </source>
</evidence>
<comment type="function">
    <text evidence="5">Modulates RecA activity.</text>
</comment>
<feature type="domain" description="RecX first three-helical" evidence="8">
    <location>
        <begin position="66"/>
        <end position="105"/>
    </location>
</feature>
<dbReference type="InterPro" id="IPR053924">
    <property type="entry name" value="RecX_HTH_2nd"/>
</dbReference>
<dbReference type="AlphaFoldDB" id="D6XYG9"/>